<proteinExistence type="inferred from homology"/>
<dbReference type="InterPro" id="IPR023194">
    <property type="entry name" value="eIF3-like_dom_sf"/>
</dbReference>
<dbReference type="GO" id="GO:0003743">
    <property type="term" value="F:translation initiation factor activity"/>
    <property type="evidence" value="ECO:0007669"/>
    <property type="project" value="UniProtKB-UniRule"/>
</dbReference>
<evidence type="ECO:0000256" key="1">
    <source>
        <dbReference type="ARBA" id="ARBA00022490"/>
    </source>
</evidence>
<sequence>MDGWDADNFQPKEIVPVAANKWEGEDEDEDVKDNWEDEEEEEEKKDVEKQEPPKPLPTKKKKTLLAEKIEEREQKLREEAEKKVKAREATKEELTPEEILEEKIRQQKLQEESDLQVALETFGVAEPGAATGIDAINPSTKEEFDELQSALTKKIQLYTKSPHFPGFAEDLIRNICVNLASQDLKKLKTTVENMFLEKTKVEKGDKAKKNKGKGKAKLRVEGENALVNEYSAYGDYDYDDFM</sequence>
<dbReference type="GO" id="GO:0033290">
    <property type="term" value="C:eukaryotic 48S preinitiation complex"/>
    <property type="evidence" value="ECO:0007669"/>
    <property type="project" value="UniProtKB-UniRule"/>
</dbReference>
<feature type="compositionally biased region" description="Acidic residues" evidence="5">
    <location>
        <begin position="24"/>
        <end position="43"/>
    </location>
</feature>
<dbReference type="HAMAP" id="MF_03009">
    <property type="entry name" value="eIF3j"/>
    <property type="match status" value="1"/>
</dbReference>
<gene>
    <name evidence="6" type="ORF">L9F63_001618</name>
</gene>
<dbReference type="EMBL" id="JASPKZ010003856">
    <property type="protein sequence ID" value="KAJ9591801.1"/>
    <property type="molecule type" value="Genomic_DNA"/>
</dbReference>
<comment type="subunit">
    <text evidence="4">Component of the eukaryotic translation initiation factor 3 (eIF-3) complex.</text>
</comment>
<comment type="caution">
    <text evidence="6">The sequence shown here is derived from an EMBL/GenBank/DDBJ whole genome shotgun (WGS) entry which is preliminary data.</text>
</comment>
<dbReference type="PANTHER" id="PTHR21681:SF0">
    <property type="entry name" value="EUKARYOTIC TRANSLATION INITIATION FACTOR 3 SUBUNIT J"/>
    <property type="match status" value="1"/>
</dbReference>
<dbReference type="Proteomes" id="UP001233999">
    <property type="component" value="Unassembled WGS sequence"/>
</dbReference>
<evidence type="ECO:0000256" key="4">
    <source>
        <dbReference type="HAMAP-Rule" id="MF_03009"/>
    </source>
</evidence>
<comment type="similarity">
    <text evidence="4">Belongs to the eIF-3 subunit J family.</text>
</comment>
<evidence type="ECO:0000256" key="3">
    <source>
        <dbReference type="ARBA" id="ARBA00022917"/>
    </source>
</evidence>
<accession>A0AAD8A3M3</accession>
<keyword evidence="3 4" id="KW-0648">Protein biosynthesis</keyword>
<keyword evidence="7" id="KW-1185">Reference proteome</keyword>
<dbReference type="GO" id="GO:0005852">
    <property type="term" value="C:eukaryotic translation initiation factor 3 complex"/>
    <property type="evidence" value="ECO:0007669"/>
    <property type="project" value="UniProtKB-UniRule"/>
</dbReference>
<keyword evidence="1 4" id="KW-0963">Cytoplasm</keyword>
<evidence type="ECO:0000256" key="2">
    <source>
        <dbReference type="ARBA" id="ARBA00022540"/>
    </source>
</evidence>
<dbReference type="Gene3D" id="1.10.246.60">
    <property type="entry name" value="Eukaryotic translation initiation factor 3 like domains"/>
    <property type="match status" value="1"/>
</dbReference>
<protein>
    <recommendedName>
        <fullName evidence="4">Eukaryotic translation initiation factor 3 subunit J</fullName>
        <shortName evidence="4">eIF3j</shortName>
    </recommendedName>
</protein>
<dbReference type="GO" id="GO:0016282">
    <property type="term" value="C:eukaryotic 43S preinitiation complex"/>
    <property type="evidence" value="ECO:0007669"/>
    <property type="project" value="UniProtKB-UniRule"/>
</dbReference>
<dbReference type="InterPro" id="IPR013906">
    <property type="entry name" value="eIF3j"/>
</dbReference>
<dbReference type="GO" id="GO:0001732">
    <property type="term" value="P:formation of cytoplasmic translation initiation complex"/>
    <property type="evidence" value="ECO:0007669"/>
    <property type="project" value="UniProtKB-UniRule"/>
</dbReference>
<dbReference type="PANTHER" id="PTHR21681">
    <property type="entry name" value="EUKARYOTIC TRANSLATION INITIATION FACTOR 3 SUBUNIT J"/>
    <property type="match status" value="1"/>
</dbReference>
<evidence type="ECO:0000313" key="6">
    <source>
        <dbReference type="EMBL" id="KAJ9591801.1"/>
    </source>
</evidence>
<reference evidence="6" key="1">
    <citation type="journal article" date="2023" name="IScience">
        <title>Live-bearing cockroach genome reveals convergent evolutionary mechanisms linked to viviparity in insects and beyond.</title>
        <authorList>
            <person name="Fouks B."/>
            <person name="Harrison M.C."/>
            <person name="Mikhailova A.A."/>
            <person name="Marchal E."/>
            <person name="English S."/>
            <person name="Carruthers M."/>
            <person name="Jennings E.C."/>
            <person name="Chiamaka E.L."/>
            <person name="Frigard R.A."/>
            <person name="Pippel M."/>
            <person name="Attardo G.M."/>
            <person name="Benoit J.B."/>
            <person name="Bornberg-Bauer E."/>
            <person name="Tobe S.S."/>
        </authorList>
    </citation>
    <scope>NUCLEOTIDE SEQUENCE</scope>
    <source>
        <strain evidence="6">Stay&amp;Tobe</strain>
    </source>
</reference>
<name>A0AAD8A3M3_DIPPU</name>
<evidence type="ECO:0000313" key="7">
    <source>
        <dbReference type="Proteomes" id="UP001233999"/>
    </source>
</evidence>
<feature type="region of interest" description="Disordered" evidence="5">
    <location>
        <begin position="1"/>
        <end position="93"/>
    </location>
</feature>
<organism evidence="6 7">
    <name type="scientific">Diploptera punctata</name>
    <name type="common">Pacific beetle cockroach</name>
    <dbReference type="NCBI Taxonomy" id="6984"/>
    <lineage>
        <taxon>Eukaryota</taxon>
        <taxon>Metazoa</taxon>
        <taxon>Ecdysozoa</taxon>
        <taxon>Arthropoda</taxon>
        <taxon>Hexapoda</taxon>
        <taxon>Insecta</taxon>
        <taxon>Pterygota</taxon>
        <taxon>Neoptera</taxon>
        <taxon>Polyneoptera</taxon>
        <taxon>Dictyoptera</taxon>
        <taxon>Blattodea</taxon>
        <taxon>Blaberoidea</taxon>
        <taxon>Blaberidae</taxon>
        <taxon>Diplopterinae</taxon>
        <taxon>Diploptera</taxon>
    </lineage>
</organism>
<keyword evidence="2 4" id="KW-0396">Initiation factor</keyword>
<reference evidence="6" key="2">
    <citation type="submission" date="2023-05" db="EMBL/GenBank/DDBJ databases">
        <authorList>
            <person name="Fouks B."/>
        </authorList>
    </citation>
    <scope>NUCLEOTIDE SEQUENCE</scope>
    <source>
        <strain evidence="6">Stay&amp;Tobe</strain>
        <tissue evidence="6">Testes</tissue>
    </source>
</reference>
<evidence type="ECO:0000256" key="5">
    <source>
        <dbReference type="SAM" id="MobiDB-lite"/>
    </source>
</evidence>
<feature type="compositionally biased region" description="Basic and acidic residues" evidence="5">
    <location>
        <begin position="64"/>
        <end position="93"/>
    </location>
</feature>
<comment type="subcellular location">
    <subcellularLocation>
        <location evidence="4">Cytoplasm</location>
    </subcellularLocation>
</comment>
<dbReference type="Pfam" id="PF08597">
    <property type="entry name" value="eIF3_subunit"/>
    <property type="match status" value="1"/>
</dbReference>
<dbReference type="AlphaFoldDB" id="A0AAD8A3M3"/>
<comment type="function">
    <text evidence="4">Component of the eukaryotic translation initiation factor 3 (eIF-3) complex, which is involved in protein synthesis of a specialized repertoire of mRNAs and, together with other initiation factors, stimulates binding of mRNA and methionyl-tRNAi to the 40S ribosome. The eIF-3 complex specifically targets and initiates translation of a subset of mRNAs involved in cell proliferation.</text>
</comment>